<dbReference type="RefSeq" id="WP_148376212.1">
    <property type="nucleotide sequence ID" value="NZ_VSIY01000003.1"/>
</dbReference>
<evidence type="ECO:0000313" key="3">
    <source>
        <dbReference type="Proteomes" id="UP000322080"/>
    </source>
</evidence>
<organism evidence="2 3">
    <name type="scientific">Maritimibacter fusiformis</name>
    <dbReference type="NCBI Taxonomy" id="2603819"/>
    <lineage>
        <taxon>Bacteria</taxon>
        <taxon>Pseudomonadati</taxon>
        <taxon>Pseudomonadota</taxon>
        <taxon>Alphaproteobacteria</taxon>
        <taxon>Rhodobacterales</taxon>
        <taxon>Roseobacteraceae</taxon>
        <taxon>Maritimibacter</taxon>
    </lineage>
</organism>
<proteinExistence type="predicted"/>
<reference evidence="2 3" key="1">
    <citation type="submission" date="2019-08" db="EMBL/GenBank/DDBJ databases">
        <title>Identification of a novel species of the genus Boseongicola.</title>
        <authorList>
            <person name="Zhang X.-Q."/>
        </authorList>
    </citation>
    <scope>NUCLEOTIDE SEQUENCE [LARGE SCALE GENOMIC DNA]</scope>
    <source>
        <strain evidence="2 3">HY14</strain>
    </source>
</reference>
<sequence length="170" mass="18260">MTDRKPSRNAQNQADREAIRRSGSLQFLLDVVAGKPAPVRDAAGRIIDWTDAPELSLRVSTAQSLVKKILPDLAAQQIDFKSTTEGTLQILLAPGVVPPASVDARDVIDGQASDAVSKPAEIEYQEPLETLNPPQSEPGTAETASAAAPTPEDAAEASPMRSRRRRRRAE</sequence>
<evidence type="ECO:0000256" key="1">
    <source>
        <dbReference type="SAM" id="MobiDB-lite"/>
    </source>
</evidence>
<feature type="compositionally biased region" description="Basic residues" evidence="1">
    <location>
        <begin position="161"/>
        <end position="170"/>
    </location>
</feature>
<keyword evidence="3" id="KW-1185">Reference proteome</keyword>
<feature type="region of interest" description="Disordered" evidence="1">
    <location>
        <begin position="126"/>
        <end position="170"/>
    </location>
</feature>
<accession>A0A5D0RRH0</accession>
<feature type="compositionally biased region" description="Low complexity" evidence="1">
    <location>
        <begin position="137"/>
        <end position="159"/>
    </location>
</feature>
<comment type="caution">
    <text evidence="2">The sequence shown here is derived from an EMBL/GenBank/DDBJ whole genome shotgun (WGS) entry which is preliminary data.</text>
</comment>
<name>A0A5D0RRH0_9RHOB</name>
<protein>
    <submittedName>
        <fullName evidence="2">Uncharacterized protein</fullName>
    </submittedName>
</protein>
<evidence type="ECO:0000313" key="2">
    <source>
        <dbReference type="EMBL" id="TYB83121.1"/>
    </source>
</evidence>
<dbReference type="Proteomes" id="UP000322080">
    <property type="component" value="Unassembled WGS sequence"/>
</dbReference>
<dbReference type="EMBL" id="VSIY01000003">
    <property type="protein sequence ID" value="TYB83121.1"/>
    <property type="molecule type" value="Genomic_DNA"/>
</dbReference>
<gene>
    <name evidence="2" type="ORF">FVF75_02765</name>
</gene>
<dbReference type="AlphaFoldDB" id="A0A5D0RRH0"/>